<dbReference type="InterPro" id="IPR011991">
    <property type="entry name" value="ArsR-like_HTH"/>
</dbReference>
<dbReference type="Pfam" id="PF08241">
    <property type="entry name" value="Methyltransf_11"/>
    <property type="match status" value="1"/>
</dbReference>
<feature type="region of interest" description="Disordered" evidence="15">
    <location>
        <begin position="348"/>
        <end position="395"/>
    </location>
</feature>
<evidence type="ECO:0000256" key="9">
    <source>
        <dbReference type="ARBA" id="ARBA00050374"/>
    </source>
</evidence>
<evidence type="ECO:0000256" key="14">
    <source>
        <dbReference type="ARBA" id="ARBA00081208"/>
    </source>
</evidence>
<dbReference type="Gene3D" id="1.10.10.10">
    <property type="entry name" value="Winged helix-like DNA-binding domain superfamily/Winged helix DNA-binding domain"/>
    <property type="match status" value="1"/>
</dbReference>
<evidence type="ECO:0000256" key="8">
    <source>
        <dbReference type="ARBA" id="ARBA00023242"/>
    </source>
</evidence>
<dbReference type="InterPro" id="IPR022238">
    <property type="entry name" value="Bud23_C"/>
</dbReference>
<keyword evidence="7" id="KW-0949">S-adenosyl-L-methionine</keyword>
<dbReference type="InterPro" id="IPR029063">
    <property type="entry name" value="SAM-dependent_MTases_sf"/>
</dbReference>
<reference evidence="19 20" key="1">
    <citation type="submission" date="2015-09" db="EMBL/GenBank/DDBJ databases">
        <title>Atta colombica WGS genome.</title>
        <authorList>
            <person name="Nygaard S."/>
            <person name="Hu H."/>
            <person name="Boomsma J."/>
            <person name="Zhang G."/>
        </authorList>
    </citation>
    <scope>NUCLEOTIDE SEQUENCE [LARGE SCALE GENOMIC DNA]</scope>
    <source>
        <strain evidence="19">Treedump-2</strain>
        <tissue evidence="19">Whole body</tissue>
    </source>
</reference>
<dbReference type="Gene3D" id="1.10.10.1450">
    <property type="match status" value="1"/>
</dbReference>
<dbReference type="STRING" id="520822.A0A195BWW0"/>
<evidence type="ECO:0000256" key="4">
    <source>
        <dbReference type="ARBA" id="ARBA00022490"/>
    </source>
</evidence>
<dbReference type="GO" id="GO:0005730">
    <property type="term" value="C:nucleolus"/>
    <property type="evidence" value="ECO:0007669"/>
    <property type="project" value="TreeGrafter"/>
</dbReference>
<dbReference type="Gene3D" id="3.40.50.150">
    <property type="entry name" value="Vaccinia Virus protein VP39"/>
    <property type="match status" value="1"/>
</dbReference>
<dbReference type="InterPro" id="IPR013216">
    <property type="entry name" value="Methyltransf_11"/>
</dbReference>
<dbReference type="EMBL" id="KQ976394">
    <property type="protein sequence ID" value="KYM93119.1"/>
    <property type="molecule type" value="Genomic_DNA"/>
</dbReference>
<feature type="domain" description="Methyltransferase type 11" evidence="16">
    <location>
        <begin position="175"/>
        <end position="250"/>
    </location>
</feature>
<feature type="compositionally biased region" description="Basic and acidic residues" evidence="15">
    <location>
        <begin position="361"/>
        <end position="370"/>
    </location>
</feature>
<keyword evidence="8" id="KW-0539">Nucleus</keyword>
<evidence type="ECO:0000256" key="12">
    <source>
        <dbReference type="ARBA" id="ARBA00074415"/>
    </source>
</evidence>
<evidence type="ECO:0000256" key="15">
    <source>
        <dbReference type="SAM" id="MobiDB-lite"/>
    </source>
</evidence>
<keyword evidence="4" id="KW-0963">Cytoplasm</keyword>
<evidence type="ECO:0000256" key="5">
    <source>
        <dbReference type="ARBA" id="ARBA00022603"/>
    </source>
</evidence>
<dbReference type="CDD" id="cd00090">
    <property type="entry name" value="HTH_ARSR"/>
    <property type="match status" value="1"/>
</dbReference>
<dbReference type="AlphaFoldDB" id="A0A195BWW0"/>
<feature type="domain" description="Mos1 transposase HTH" evidence="18">
    <location>
        <begin position="8"/>
        <end position="57"/>
    </location>
</feature>
<evidence type="ECO:0000259" key="16">
    <source>
        <dbReference type="Pfam" id="PF08241"/>
    </source>
</evidence>
<keyword evidence="6 19" id="KW-0808">Transferase</keyword>
<comment type="catalytic activity">
    <reaction evidence="9">
        <text>a guanosine in 18S rRNA + S-adenosyl-L-methionine = an N(7)-methylguanosine in 18S rRNA + S-adenosyl-L-homocysteine</text>
        <dbReference type="Rhea" id="RHEA:54584"/>
        <dbReference type="Rhea" id="RHEA-COMP:13937"/>
        <dbReference type="Rhea" id="RHEA-COMP:13938"/>
        <dbReference type="ChEBI" id="CHEBI:57856"/>
        <dbReference type="ChEBI" id="CHEBI:59789"/>
        <dbReference type="ChEBI" id="CHEBI:74269"/>
        <dbReference type="ChEBI" id="CHEBI:74480"/>
    </reaction>
</comment>
<gene>
    <name evidence="19" type="ORF">ALC53_00050</name>
</gene>
<evidence type="ECO:0000256" key="2">
    <source>
        <dbReference type="ARBA" id="ARBA00004496"/>
    </source>
</evidence>
<evidence type="ECO:0000259" key="18">
    <source>
        <dbReference type="Pfam" id="PF17906"/>
    </source>
</evidence>
<dbReference type="GO" id="GO:0016435">
    <property type="term" value="F:rRNA (guanine) methyltransferase activity"/>
    <property type="evidence" value="ECO:0007669"/>
    <property type="project" value="InterPro"/>
</dbReference>
<comment type="subunit">
    <text evidence="11">Heterodimer with TRMT112; this heterodimerization is necessary for the metabolic stability and activity of the catalytic subunit BUD23. Interacts with GRIP1.</text>
</comment>
<sequence length="395" mass="44994">MSSFEPNKRHLRELLIYFFNLKKSVAEAHRLLVEAYGDAALSERSCREWFQKFKNGEFDVEDKERSGRPKMYEDTELEALLDEDSCQTQKELALILGVTQQTISYRLKSLGMIQKQGNWVCIVTGDKKWIYYDYYDEKEANKYTLSSRMIEIQIHMSERAIELLLLPENQSYLLLDIGCGSGLSGSVLDNQGHIWIGVDISLAMLDVAIEREIDGDLILGDVGQGLPFKAGTFDGAISISALQWLCYASKASHNPTKRLYQFFSTLYACLSRNARAVLQFYPENSEQIELITAQATKAGFFGGVVVDFPNSTKAKKMFLVLMTGGAAPLPKALGIDNEDRQTVANSKREYIKKARGKPLKKSREWILEKKERRRRQGKEVRDNSKYTGRKRSGRF</sequence>
<keyword evidence="20" id="KW-1185">Reference proteome</keyword>
<dbReference type="InterPro" id="IPR036388">
    <property type="entry name" value="WH-like_DNA-bd_sf"/>
</dbReference>
<organism evidence="19 20">
    <name type="scientific">Atta colombica</name>
    <dbReference type="NCBI Taxonomy" id="520822"/>
    <lineage>
        <taxon>Eukaryota</taxon>
        <taxon>Metazoa</taxon>
        <taxon>Ecdysozoa</taxon>
        <taxon>Arthropoda</taxon>
        <taxon>Hexapoda</taxon>
        <taxon>Insecta</taxon>
        <taxon>Pterygota</taxon>
        <taxon>Neoptera</taxon>
        <taxon>Endopterygota</taxon>
        <taxon>Hymenoptera</taxon>
        <taxon>Apocrita</taxon>
        <taxon>Aculeata</taxon>
        <taxon>Formicoidea</taxon>
        <taxon>Formicidae</taxon>
        <taxon>Myrmicinae</taxon>
        <taxon>Atta</taxon>
    </lineage>
</organism>
<proteinExistence type="inferred from homology"/>
<evidence type="ECO:0000256" key="1">
    <source>
        <dbReference type="ARBA" id="ARBA00004123"/>
    </source>
</evidence>
<dbReference type="InterPro" id="IPR039769">
    <property type="entry name" value="Bud23-like"/>
</dbReference>
<comment type="subcellular location">
    <subcellularLocation>
        <location evidence="2">Cytoplasm</location>
    </subcellularLocation>
    <subcellularLocation>
        <location evidence="1">Nucleus</location>
    </subcellularLocation>
</comment>
<dbReference type="Pfam" id="PF17906">
    <property type="entry name" value="HTH_48"/>
    <property type="match status" value="1"/>
</dbReference>
<dbReference type="GO" id="GO:0070476">
    <property type="term" value="P:rRNA (guanine-N7)-methylation"/>
    <property type="evidence" value="ECO:0007669"/>
    <property type="project" value="InterPro"/>
</dbReference>
<dbReference type="Proteomes" id="UP000078540">
    <property type="component" value="Unassembled WGS sequence"/>
</dbReference>
<evidence type="ECO:0000256" key="6">
    <source>
        <dbReference type="ARBA" id="ARBA00022679"/>
    </source>
</evidence>
<protein>
    <recommendedName>
        <fullName evidence="12">18S rRNA (guanine-N(7))-methyltransferase</fullName>
    </recommendedName>
    <alternativeName>
        <fullName evidence="14">Bud site selection protein 23 homolog</fullName>
    </alternativeName>
    <alternativeName>
        <fullName evidence="13">rRNA methyltransferase and ribosome maturation factor</fullName>
    </alternativeName>
</protein>
<evidence type="ECO:0000256" key="7">
    <source>
        <dbReference type="ARBA" id="ARBA00022691"/>
    </source>
</evidence>
<dbReference type="Pfam" id="PF12589">
    <property type="entry name" value="WBS_methylT"/>
    <property type="match status" value="1"/>
</dbReference>
<dbReference type="SUPFAM" id="SSF53335">
    <property type="entry name" value="S-adenosyl-L-methionine-dependent methyltransferases"/>
    <property type="match status" value="1"/>
</dbReference>
<dbReference type="CDD" id="cd02440">
    <property type="entry name" value="AdoMet_MTases"/>
    <property type="match status" value="1"/>
</dbReference>
<feature type="domain" description="18S rRNA (guanine(1575)-N(7))-methyltransferase Bud23 C-terminal" evidence="17">
    <location>
        <begin position="321"/>
        <end position="392"/>
    </location>
</feature>
<accession>A0A195BWW0</accession>
<comment type="similarity">
    <text evidence="3">Belongs to the class I-like SAM-binding methyltransferase superfamily. BUD23/WBSCR22 family.</text>
</comment>
<name>A0A195BWW0_9HYME</name>
<comment type="function">
    <text evidence="10">S-adenosyl-L-methionine-dependent methyltransferase that specifically methylates the N(7) position of a guanine in 18S rRNA. Requires the methyltransferase adapter protein TRM112 for full rRNA methyltransferase activity. Involved in the pre-rRNA processing steps leading to small-subunit rRNA production independently of its RNA-modifying catalytic activity. Important for biogenesis end export of the 40S ribosomal subunit independent on its methyltransferase activity. Locus-specific steroid receptor coactivator. Potentiates transactivation by glucocorticoid (NR3C1), mineralocorticoid (NR3C2), androgen (AR) and progesterone (PGR) receptors. Required for the maintenance of open chromatin at the TSC22D3/GILZ locus to facilitate NR3C1 loading on the response elements. Required for maintenance of dimethylation on histone H3 'Lys-79' (H3K79me2), although direct histone methyltransferase activity is not observed in vitro.</text>
</comment>
<dbReference type="PANTHER" id="PTHR12734:SF0">
    <property type="entry name" value="18S RRNA (GUANINE-N(7))-METHYLTRANSFERASE-RELATED"/>
    <property type="match status" value="1"/>
</dbReference>
<evidence type="ECO:0000313" key="20">
    <source>
        <dbReference type="Proteomes" id="UP000078540"/>
    </source>
</evidence>
<evidence type="ECO:0000256" key="11">
    <source>
        <dbReference type="ARBA" id="ARBA00064164"/>
    </source>
</evidence>
<dbReference type="PANTHER" id="PTHR12734">
    <property type="entry name" value="METHYLTRANSFERASE-RELATED"/>
    <property type="match status" value="1"/>
</dbReference>
<dbReference type="GO" id="GO:0005737">
    <property type="term" value="C:cytoplasm"/>
    <property type="evidence" value="ECO:0007669"/>
    <property type="project" value="UniProtKB-SubCell"/>
</dbReference>
<keyword evidence="5 19" id="KW-0489">Methyltransferase</keyword>
<evidence type="ECO:0000259" key="17">
    <source>
        <dbReference type="Pfam" id="PF12589"/>
    </source>
</evidence>
<evidence type="ECO:0000256" key="3">
    <source>
        <dbReference type="ARBA" id="ARBA00005547"/>
    </source>
</evidence>
<dbReference type="FunFam" id="3.40.50.150:FF:000017">
    <property type="entry name" value="probable 18S rRNA (Guanine-N(7))-methyltransferase"/>
    <property type="match status" value="1"/>
</dbReference>
<evidence type="ECO:0000313" key="19">
    <source>
        <dbReference type="EMBL" id="KYM93119.1"/>
    </source>
</evidence>
<dbReference type="InterPro" id="IPR041426">
    <property type="entry name" value="Mos1_HTH"/>
</dbReference>
<evidence type="ECO:0000256" key="10">
    <source>
        <dbReference type="ARBA" id="ARBA00059355"/>
    </source>
</evidence>
<evidence type="ECO:0000256" key="13">
    <source>
        <dbReference type="ARBA" id="ARBA00075516"/>
    </source>
</evidence>